<dbReference type="PANTHER" id="PTHR42796">
    <property type="entry name" value="FUMARYLACETOACETATE HYDROLASE DOMAIN-CONTAINING PROTEIN 2A-RELATED"/>
    <property type="match status" value="1"/>
</dbReference>
<evidence type="ECO:0000256" key="1">
    <source>
        <dbReference type="ARBA" id="ARBA00010211"/>
    </source>
</evidence>
<keyword evidence="5" id="KW-1185">Reference proteome</keyword>
<dbReference type="GO" id="GO:0046872">
    <property type="term" value="F:metal ion binding"/>
    <property type="evidence" value="ECO:0007669"/>
    <property type="project" value="UniProtKB-KW"/>
</dbReference>
<dbReference type="FunFam" id="3.90.850.10:FF:000002">
    <property type="entry name" value="2-hydroxyhepta-2,4-diene-1,7-dioate isomerase"/>
    <property type="match status" value="1"/>
</dbReference>
<dbReference type="EMBL" id="FNKD01000001">
    <property type="protein sequence ID" value="SDQ16822.1"/>
    <property type="molecule type" value="Genomic_DNA"/>
</dbReference>
<dbReference type="Gene3D" id="3.90.850.10">
    <property type="entry name" value="Fumarylacetoacetase-like, C-terminal domain"/>
    <property type="match status" value="1"/>
</dbReference>
<reference evidence="4 5" key="1">
    <citation type="submission" date="2016-10" db="EMBL/GenBank/DDBJ databases">
        <authorList>
            <person name="de Groot N.N."/>
        </authorList>
    </citation>
    <scope>NUCLEOTIDE SEQUENCE [LARGE SCALE GENOMIC DNA]</scope>
    <source>
        <strain evidence="4 5">CGMCC 1.10449</strain>
    </source>
</reference>
<dbReference type="InterPro" id="IPR036663">
    <property type="entry name" value="Fumarylacetoacetase_C_sf"/>
</dbReference>
<dbReference type="PANTHER" id="PTHR42796:SF4">
    <property type="entry name" value="FUMARYLACETOACETATE HYDROLASE DOMAIN-CONTAINING PROTEIN 2A"/>
    <property type="match status" value="1"/>
</dbReference>
<dbReference type="RefSeq" id="WP_092491618.1">
    <property type="nucleotide sequence ID" value="NZ_FNKD01000001.1"/>
</dbReference>
<evidence type="ECO:0000259" key="3">
    <source>
        <dbReference type="Pfam" id="PF01557"/>
    </source>
</evidence>
<dbReference type="AlphaFoldDB" id="A0A1H0YNP6"/>
<dbReference type="Proteomes" id="UP000199444">
    <property type="component" value="Unassembled WGS sequence"/>
</dbReference>
<comment type="similarity">
    <text evidence="1">Belongs to the FAH family.</text>
</comment>
<sequence length="300" mass="33729">MKLLTFELKEQERIGIQEDTNVYDLGKLVDLYNEATNQNVSLVNNLDELVVNNDKTLPVINKVWKWAKDNADTVTGAVYRYEDVKVLNPVSRPGKVVCVGNNYMDHCIEQNVEPPKQPMIFSKWASCLTAPGEAIELPEESEQVDYEAELAVVIGKKGRNIPEEDAMDHVFGYTIINDVSARDVQFADVQWVRGKSYDTFAPLGPVIVTKEDIEDPHHLDIKLDLNGERLQDSNTKHLIFNIPFIISYLSKGFTFEPGDIIATGTPHGVGVFRNPQLFLKSGDTCKIEIENIGVLENPVR</sequence>
<name>A0A1H0YNP6_9BACI</name>
<dbReference type="SUPFAM" id="SSF56529">
    <property type="entry name" value="FAH"/>
    <property type="match status" value="1"/>
</dbReference>
<evidence type="ECO:0000313" key="5">
    <source>
        <dbReference type="Proteomes" id="UP000199444"/>
    </source>
</evidence>
<dbReference type="InterPro" id="IPR051121">
    <property type="entry name" value="FAH"/>
</dbReference>
<dbReference type="InterPro" id="IPR011234">
    <property type="entry name" value="Fumarylacetoacetase-like_C"/>
</dbReference>
<evidence type="ECO:0000256" key="2">
    <source>
        <dbReference type="ARBA" id="ARBA00022723"/>
    </source>
</evidence>
<organism evidence="4 5">
    <name type="scientific">Virgibacillus salinus</name>
    <dbReference type="NCBI Taxonomy" id="553311"/>
    <lineage>
        <taxon>Bacteria</taxon>
        <taxon>Bacillati</taxon>
        <taxon>Bacillota</taxon>
        <taxon>Bacilli</taxon>
        <taxon>Bacillales</taxon>
        <taxon>Bacillaceae</taxon>
        <taxon>Virgibacillus</taxon>
    </lineage>
</organism>
<dbReference type="Pfam" id="PF01557">
    <property type="entry name" value="FAA_hydrolase"/>
    <property type="match status" value="1"/>
</dbReference>
<accession>A0A1H0YNP6</accession>
<evidence type="ECO:0000313" key="4">
    <source>
        <dbReference type="EMBL" id="SDQ16822.1"/>
    </source>
</evidence>
<dbReference type="STRING" id="553311.SAMN05216231_0765"/>
<gene>
    <name evidence="4" type="ORF">SAMN05216231_0765</name>
</gene>
<protein>
    <submittedName>
        <fullName evidence="4">2-keto-4-pentenoate hydratase/2-oxohepta-3-ene-1,7-dioic acid hydratase (Catechol pathway)</fullName>
    </submittedName>
</protein>
<dbReference type="GO" id="GO:0016853">
    <property type="term" value="F:isomerase activity"/>
    <property type="evidence" value="ECO:0007669"/>
    <property type="project" value="UniProtKB-ARBA"/>
</dbReference>
<keyword evidence="2" id="KW-0479">Metal-binding</keyword>
<proteinExistence type="inferred from homology"/>
<dbReference type="GO" id="GO:0019752">
    <property type="term" value="P:carboxylic acid metabolic process"/>
    <property type="evidence" value="ECO:0007669"/>
    <property type="project" value="UniProtKB-ARBA"/>
</dbReference>
<feature type="domain" description="Fumarylacetoacetase-like C-terminal" evidence="3">
    <location>
        <begin position="95"/>
        <end position="300"/>
    </location>
</feature>